<gene>
    <name evidence="4" type="ORF">PC9H_002650</name>
</gene>
<evidence type="ECO:0000256" key="2">
    <source>
        <dbReference type="SAM" id="Phobius"/>
    </source>
</evidence>
<dbReference type="OrthoDB" id="391988at2759"/>
<feature type="transmembrane region" description="Helical" evidence="2">
    <location>
        <begin position="527"/>
        <end position="549"/>
    </location>
</feature>
<evidence type="ECO:0000259" key="3">
    <source>
        <dbReference type="Pfam" id="PF01926"/>
    </source>
</evidence>
<evidence type="ECO:0000313" key="5">
    <source>
        <dbReference type="Proteomes" id="UP000623687"/>
    </source>
</evidence>
<reference evidence="4" key="1">
    <citation type="submission" date="2019-07" db="EMBL/GenBank/DDBJ databases">
        <authorList>
            <person name="Palmer J.M."/>
        </authorList>
    </citation>
    <scope>NUCLEOTIDE SEQUENCE</scope>
    <source>
        <strain evidence="4">PC9</strain>
    </source>
</reference>
<keyword evidence="2" id="KW-0472">Membrane</keyword>
<dbReference type="Gene3D" id="3.40.50.300">
    <property type="entry name" value="P-loop containing nucleotide triphosphate hydrolases"/>
    <property type="match status" value="1"/>
</dbReference>
<dbReference type="AlphaFoldDB" id="A0A8H7DNH9"/>
<organism evidence="4 5">
    <name type="scientific">Pleurotus ostreatus</name>
    <name type="common">Oyster mushroom</name>
    <name type="synonym">White-rot fungus</name>
    <dbReference type="NCBI Taxonomy" id="5322"/>
    <lineage>
        <taxon>Eukaryota</taxon>
        <taxon>Fungi</taxon>
        <taxon>Dikarya</taxon>
        <taxon>Basidiomycota</taxon>
        <taxon>Agaricomycotina</taxon>
        <taxon>Agaricomycetes</taxon>
        <taxon>Agaricomycetidae</taxon>
        <taxon>Agaricales</taxon>
        <taxon>Pleurotineae</taxon>
        <taxon>Pleurotaceae</taxon>
        <taxon>Pleurotus</taxon>
    </lineage>
</organism>
<dbReference type="Proteomes" id="UP000623687">
    <property type="component" value="Unassembled WGS sequence"/>
</dbReference>
<keyword evidence="2" id="KW-0812">Transmembrane</keyword>
<protein>
    <recommendedName>
        <fullName evidence="3">G domain-containing protein</fullName>
    </recommendedName>
</protein>
<feature type="domain" description="G" evidence="3">
    <location>
        <begin position="207"/>
        <end position="279"/>
    </location>
</feature>
<dbReference type="EMBL" id="JACETU010000011">
    <property type="protein sequence ID" value="KAF7416385.1"/>
    <property type="molecule type" value="Genomic_DNA"/>
</dbReference>
<dbReference type="GO" id="GO:0005525">
    <property type="term" value="F:GTP binding"/>
    <property type="evidence" value="ECO:0007669"/>
    <property type="project" value="InterPro"/>
</dbReference>
<comment type="caution">
    <text evidence="4">The sequence shown here is derived from an EMBL/GenBank/DDBJ whole genome shotgun (WGS) entry which is preliminary data.</text>
</comment>
<keyword evidence="5" id="KW-1185">Reference proteome</keyword>
<dbReference type="VEuPathDB" id="FungiDB:PC9H_002650"/>
<dbReference type="InterPro" id="IPR027417">
    <property type="entry name" value="P-loop_NTPase"/>
</dbReference>
<accession>A0A8H7DNH9</accession>
<dbReference type="InterPro" id="IPR006073">
    <property type="entry name" value="GTP-bd"/>
</dbReference>
<dbReference type="PRINTS" id="PR00449">
    <property type="entry name" value="RASTRNSFRMNG"/>
</dbReference>
<dbReference type="RefSeq" id="XP_036625932.1">
    <property type="nucleotide sequence ID" value="XM_036772286.1"/>
</dbReference>
<dbReference type="Pfam" id="PF01926">
    <property type="entry name" value="MMR_HSR1"/>
    <property type="match status" value="1"/>
</dbReference>
<feature type="region of interest" description="Disordered" evidence="1">
    <location>
        <begin position="169"/>
        <end position="189"/>
    </location>
</feature>
<dbReference type="GeneID" id="59372491"/>
<keyword evidence="2" id="KW-1133">Transmembrane helix</keyword>
<name>A0A8H7DNH9_PLEOS</name>
<sequence length="663" mass="74408">MQKSLSPIEPRFSTGTGFSSDDAGHRRLLVTEIKATSESSYKLTERIIVSYAEQGVKMSYQGRREKAHVWKPESSLYISPGDNRILKIQLFRKPLLIPVQALIVYAPSMDLFKAHDSGKSEWTYSQHDKIELTVGLSNPRSSVDSRVEFNPEPSSWGLFKPSEVERYSRSYESSTNDDGSPNEVPVDPNAELSATSDEVLKACPRFRILVIGKSGVGKSSLINMTFGVDKASVSEDRPGVSDINFEITSTDNDRFVVHDSKGFEHGEDRNLNAVKKFIEERRRMPELKDKLHAIWLCTEIPSAGGRSFEYGDEVFLRQQIEHVPVIVVFTKYDLLVRSKDYDLDDRVDPEERQSIIMEQAESAFHEMCVQPLLEISPNALYVKVSTKHKYRSTLEDLTTLTFDKVEENVHRLASLASGMAQRVSADVKIRTCIAIGKKRYWNAISASADFPGRTLKVCLDVIHKDIVAVWNFQDAEMYLLSDTVKGDIIQLLCDMRDEAQPVSPVKSLTAIGPAVTALASATAAVPLATPIVIPIAVILGLAAWVWQVYQRSHESIRCLMCYVVDLTIIMQLVFKGHEQSAKIDHDVIKEAIDTYANSGVLRRNHTIVRSFVGDLNIGDRVSSRRIMEKIEELIMDHWDPDKPNASFTLSEGDDKHGQDTLIG</sequence>
<evidence type="ECO:0000256" key="1">
    <source>
        <dbReference type="SAM" id="MobiDB-lite"/>
    </source>
</evidence>
<evidence type="ECO:0000313" key="4">
    <source>
        <dbReference type="EMBL" id="KAF7416385.1"/>
    </source>
</evidence>
<dbReference type="SUPFAM" id="SSF52540">
    <property type="entry name" value="P-loop containing nucleoside triphosphate hydrolases"/>
    <property type="match status" value="1"/>
</dbReference>
<proteinExistence type="predicted"/>